<accession>A0AAN9QX65</accession>
<name>A0AAN9QX65_CANGL</name>
<reference evidence="2 3" key="1">
    <citation type="submission" date="2024-01" db="EMBL/GenBank/DDBJ databases">
        <title>The genomes of 5 underutilized Papilionoideae crops provide insights into root nodulation and disease resistanc.</title>
        <authorList>
            <person name="Jiang F."/>
        </authorList>
    </citation>
    <scope>NUCLEOTIDE SEQUENCE [LARGE SCALE GENOMIC DNA]</scope>
    <source>
        <strain evidence="2">LVBAO_FW01</strain>
        <tissue evidence="2">Leaves</tissue>
    </source>
</reference>
<evidence type="ECO:0000313" key="2">
    <source>
        <dbReference type="EMBL" id="KAK7351242.1"/>
    </source>
</evidence>
<dbReference type="Proteomes" id="UP001367508">
    <property type="component" value="Unassembled WGS sequence"/>
</dbReference>
<organism evidence="2 3">
    <name type="scientific">Canavalia gladiata</name>
    <name type="common">Sword bean</name>
    <name type="synonym">Dolichos gladiatus</name>
    <dbReference type="NCBI Taxonomy" id="3824"/>
    <lineage>
        <taxon>Eukaryota</taxon>
        <taxon>Viridiplantae</taxon>
        <taxon>Streptophyta</taxon>
        <taxon>Embryophyta</taxon>
        <taxon>Tracheophyta</taxon>
        <taxon>Spermatophyta</taxon>
        <taxon>Magnoliopsida</taxon>
        <taxon>eudicotyledons</taxon>
        <taxon>Gunneridae</taxon>
        <taxon>Pentapetalae</taxon>
        <taxon>rosids</taxon>
        <taxon>fabids</taxon>
        <taxon>Fabales</taxon>
        <taxon>Fabaceae</taxon>
        <taxon>Papilionoideae</taxon>
        <taxon>50 kb inversion clade</taxon>
        <taxon>NPAAA clade</taxon>
        <taxon>indigoferoid/millettioid clade</taxon>
        <taxon>Phaseoleae</taxon>
        <taxon>Canavalia</taxon>
    </lineage>
</organism>
<gene>
    <name evidence="2" type="ORF">VNO77_10540</name>
</gene>
<sequence length="67" mass="8013">MIITQTTKSCNMKQKLRKIALRILNVGKSSLIKFISLHFIILDYVYHERQQRSFLNFIFDLQNHSKT</sequence>
<keyword evidence="3" id="KW-1185">Reference proteome</keyword>
<dbReference type="AlphaFoldDB" id="A0AAN9QX65"/>
<protein>
    <submittedName>
        <fullName evidence="2">Uncharacterized protein</fullName>
    </submittedName>
</protein>
<keyword evidence="1" id="KW-0812">Transmembrane</keyword>
<feature type="transmembrane region" description="Helical" evidence="1">
    <location>
        <begin position="21"/>
        <end position="46"/>
    </location>
</feature>
<dbReference type="EMBL" id="JAYMYQ010000002">
    <property type="protein sequence ID" value="KAK7351242.1"/>
    <property type="molecule type" value="Genomic_DNA"/>
</dbReference>
<evidence type="ECO:0000313" key="3">
    <source>
        <dbReference type="Proteomes" id="UP001367508"/>
    </source>
</evidence>
<evidence type="ECO:0000256" key="1">
    <source>
        <dbReference type="SAM" id="Phobius"/>
    </source>
</evidence>
<keyword evidence="1" id="KW-1133">Transmembrane helix</keyword>
<comment type="caution">
    <text evidence="2">The sequence shown here is derived from an EMBL/GenBank/DDBJ whole genome shotgun (WGS) entry which is preliminary data.</text>
</comment>
<keyword evidence="1" id="KW-0472">Membrane</keyword>
<proteinExistence type="predicted"/>